<dbReference type="SUPFAM" id="SSF53335">
    <property type="entry name" value="S-adenosyl-L-methionine-dependent methyltransferases"/>
    <property type="match status" value="1"/>
</dbReference>
<dbReference type="CDD" id="cd02440">
    <property type="entry name" value="AdoMet_MTases"/>
    <property type="match status" value="1"/>
</dbReference>
<dbReference type="EMBL" id="JAGPXD010000004">
    <property type="protein sequence ID" value="KAH7357803.1"/>
    <property type="molecule type" value="Genomic_DNA"/>
</dbReference>
<dbReference type="GO" id="GO:0032259">
    <property type="term" value="P:methylation"/>
    <property type="evidence" value="ECO:0007669"/>
    <property type="project" value="UniProtKB-KW"/>
</dbReference>
<proteinExistence type="predicted"/>
<evidence type="ECO:0000259" key="2">
    <source>
        <dbReference type="Pfam" id="PF13649"/>
    </source>
</evidence>
<evidence type="ECO:0000256" key="1">
    <source>
        <dbReference type="ARBA" id="ARBA00022679"/>
    </source>
</evidence>
<dbReference type="OrthoDB" id="2013972at2759"/>
<dbReference type="Gene3D" id="3.40.50.150">
    <property type="entry name" value="Vaccinia Virus protein VP39"/>
    <property type="match status" value="1"/>
</dbReference>
<dbReference type="InterPro" id="IPR029063">
    <property type="entry name" value="SAM-dependent_MTases_sf"/>
</dbReference>
<keyword evidence="3" id="KW-0489">Methyltransferase</keyword>
<dbReference type="GO" id="GO:0008168">
    <property type="term" value="F:methyltransferase activity"/>
    <property type="evidence" value="ECO:0007669"/>
    <property type="project" value="UniProtKB-KW"/>
</dbReference>
<sequence>MVDNIYSVDFPPGGDDLVVPFYPSTDIMSSQQEEDLIASSQGLLRYMVGPMISQMGLSDQTTHPVHILDSACGTGVLTQELQKMLPKALLEESTFLCVDSAQSAVDLVSRRISDEGWTHTEVKQLDVTHSGLPAGSFTHVGLGMGLHIISDPDAVLADIKRILKPGGIFGASTPHPDSTFWMPDLRSAFASFPFNAPFPSKVPMQLHDQGDWTSIEWIEAHLKAQGFSEVKVQAATGKHHVESTEDFIATFGKTLSYFLPMWWDEETRAAHPVEEVKELVKDHLREKYRGEAWDLEWMLIYSTGRV</sequence>
<accession>A0A8K0TE03</accession>
<dbReference type="AlphaFoldDB" id="A0A8K0TE03"/>
<dbReference type="Pfam" id="PF13649">
    <property type="entry name" value="Methyltransf_25"/>
    <property type="match status" value="1"/>
</dbReference>
<dbReference type="PANTHER" id="PTHR43861">
    <property type="entry name" value="TRANS-ACONITATE 2-METHYLTRANSFERASE-RELATED"/>
    <property type="match status" value="1"/>
</dbReference>
<reference evidence="3" key="1">
    <citation type="journal article" date="2021" name="Nat. Commun.">
        <title>Genetic determinants of endophytism in the Arabidopsis root mycobiome.</title>
        <authorList>
            <person name="Mesny F."/>
            <person name="Miyauchi S."/>
            <person name="Thiergart T."/>
            <person name="Pickel B."/>
            <person name="Atanasova L."/>
            <person name="Karlsson M."/>
            <person name="Huettel B."/>
            <person name="Barry K.W."/>
            <person name="Haridas S."/>
            <person name="Chen C."/>
            <person name="Bauer D."/>
            <person name="Andreopoulos W."/>
            <person name="Pangilinan J."/>
            <person name="LaButti K."/>
            <person name="Riley R."/>
            <person name="Lipzen A."/>
            <person name="Clum A."/>
            <person name="Drula E."/>
            <person name="Henrissat B."/>
            <person name="Kohler A."/>
            <person name="Grigoriev I.V."/>
            <person name="Martin F.M."/>
            <person name="Hacquard S."/>
        </authorList>
    </citation>
    <scope>NUCLEOTIDE SEQUENCE</scope>
    <source>
        <strain evidence="3">MPI-CAGE-AT-0016</strain>
    </source>
</reference>
<protein>
    <submittedName>
        <fullName evidence="3">S-adenosyl-L-methionine-dependent methyltransferase</fullName>
    </submittedName>
</protein>
<evidence type="ECO:0000313" key="3">
    <source>
        <dbReference type="EMBL" id="KAH7357803.1"/>
    </source>
</evidence>
<evidence type="ECO:0000313" key="4">
    <source>
        <dbReference type="Proteomes" id="UP000813385"/>
    </source>
</evidence>
<name>A0A8K0TE03_9PEZI</name>
<dbReference type="Proteomes" id="UP000813385">
    <property type="component" value="Unassembled WGS sequence"/>
</dbReference>
<keyword evidence="1" id="KW-0808">Transferase</keyword>
<keyword evidence="4" id="KW-1185">Reference proteome</keyword>
<dbReference type="InterPro" id="IPR041698">
    <property type="entry name" value="Methyltransf_25"/>
</dbReference>
<feature type="domain" description="Methyltransferase" evidence="2">
    <location>
        <begin position="67"/>
        <end position="167"/>
    </location>
</feature>
<comment type="caution">
    <text evidence="3">The sequence shown here is derived from an EMBL/GenBank/DDBJ whole genome shotgun (WGS) entry which is preliminary data.</text>
</comment>
<gene>
    <name evidence="3" type="ORF">B0T11DRAFT_283127</name>
</gene>
<organism evidence="3 4">
    <name type="scientific">Plectosphaerella cucumerina</name>
    <dbReference type="NCBI Taxonomy" id="40658"/>
    <lineage>
        <taxon>Eukaryota</taxon>
        <taxon>Fungi</taxon>
        <taxon>Dikarya</taxon>
        <taxon>Ascomycota</taxon>
        <taxon>Pezizomycotina</taxon>
        <taxon>Sordariomycetes</taxon>
        <taxon>Hypocreomycetidae</taxon>
        <taxon>Glomerellales</taxon>
        <taxon>Plectosphaerellaceae</taxon>
        <taxon>Plectosphaerella</taxon>
    </lineage>
</organism>